<dbReference type="Pfam" id="PF00149">
    <property type="entry name" value="Metallophos"/>
    <property type="match status" value="1"/>
</dbReference>
<dbReference type="PANTHER" id="PTHR12905">
    <property type="entry name" value="METALLOPHOSPHOESTERASE"/>
    <property type="match status" value="1"/>
</dbReference>
<gene>
    <name evidence="2" type="ORF">D6D28_08704</name>
</gene>
<dbReference type="Gene3D" id="3.60.21.10">
    <property type="match status" value="2"/>
</dbReference>
<evidence type="ECO:0000313" key="2">
    <source>
        <dbReference type="EMBL" id="THV65963.1"/>
    </source>
</evidence>
<evidence type="ECO:0000313" key="3">
    <source>
        <dbReference type="Proteomes" id="UP000304951"/>
    </source>
</evidence>
<protein>
    <submittedName>
        <fullName evidence="2">Metallo-dependent phosphatase</fullName>
    </submittedName>
</protein>
<proteinExistence type="predicted"/>
<dbReference type="AlphaFoldDB" id="A0A4V4HYR3"/>
<dbReference type="InterPro" id="IPR004843">
    <property type="entry name" value="Calcineurin-like_PHP"/>
</dbReference>
<organism evidence="2 3">
    <name type="scientific">Aureobasidium pullulans</name>
    <name type="common">Black yeast</name>
    <name type="synonym">Pullularia pullulans</name>
    <dbReference type="NCBI Taxonomy" id="5580"/>
    <lineage>
        <taxon>Eukaryota</taxon>
        <taxon>Fungi</taxon>
        <taxon>Dikarya</taxon>
        <taxon>Ascomycota</taxon>
        <taxon>Pezizomycotina</taxon>
        <taxon>Dothideomycetes</taxon>
        <taxon>Dothideomycetidae</taxon>
        <taxon>Dothideales</taxon>
        <taxon>Saccotheciaceae</taxon>
        <taxon>Aureobasidium</taxon>
    </lineage>
</organism>
<comment type="caution">
    <text evidence="2">The sequence shown here is derived from an EMBL/GenBank/DDBJ whole genome shotgun (WGS) entry which is preliminary data.</text>
</comment>
<name>A0A4V4HYR3_AURPU</name>
<dbReference type="InterPro" id="IPR051693">
    <property type="entry name" value="UPF0046_metallophosphoest"/>
</dbReference>
<reference evidence="2 3" key="1">
    <citation type="submission" date="2018-10" db="EMBL/GenBank/DDBJ databases">
        <title>Fifty Aureobasidium pullulans genomes reveal a recombining polyextremotolerant generalist.</title>
        <authorList>
            <person name="Gostincar C."/>
            <person name="Turk M."/>
            <person name="Zajc J."/>
            <person name="Gunde-Cimerman N."/>
        </authorList>
    </citation>
    <scope>NUCLEOTIDE SEQUENCE [LARGE SCALE GENOMIC DNA]</scope>
    <source>
        <strain evidence="2 3">EXF-11900</strain>
    </source>
</reference>
<sequence>MSPSNASFLIISDTHGLDIHENEAHPFCLPLPKVDVLLHCGDLTQVGGHGPFRKALKMLGEIDAELKLVIAGNHDLELDGEYWRSHLNEEDGDEPEEHDQAVAIMRGPLAKEAGVTYLEQGTHTFTLKSGVSFSIYDRFADLKDHVDIMMTHGPPKNILDACPSGNVGYDHLLAALNRVKPLLHCFGHIHEGHGARTISWDEKADAENYLMVAKPVDIDKTERWHTVRKSENSNETLAVNAAIQGENGEFCNSPWLVYLPL</sequence>
<dbReference type="CDD" id="cd07379">
    <property type="entry name" value="MPP_239FB"/>
    <property type="match status" value="1"/>
</dbReference>
<feature type="domain" description="Calcineurin-like phosphoesterase" evidence="1">
    <location>
        <begin position="7"/>
        <end position="191"/>
    </location>
</feature>
<evidence type="ECO:0000259" key="1">
    <source>
        <dbReference type="Pfam" id="PF00149"/>
    </source>
</evidence>
<dbReference type="GO" id="GO:0016787">
    <property type="term" value="F:hydrolase activity"/>
    <property type="evidence" value="ECO:0007669"/>
    <property type="project" value="InterPro"/>
</dbReference>
<dbReference type="SUPFAM" id="SSF56300">
    <property type="entry name" value="Metallo-dependent phosphatases"/>
    <property type="match status" value="1"/>
</dbReference>
<accession>A0A4V4HYR3</accession>
<dbReference type="EMBL" id="QZAF01000583">
    <property type="protein sequence ID" value="THV65963.1"/>
    <property type="molecule type" value="Genomic_DNA"/>
</dbReference>
<dbReference type="InterPro" id="IPR029052">
    <property type="entry name" value="Metallo-depent_PP-like"/>
</dbReference>
<dbReference type="PANTHER" id="PTHR12905:SF0">
    <property type="entry name" value="CALCINEURIN-LIKE PHOSPHOESTERASE DOMAIN-CONTAINING PROTEIN"/>
    <property type="match status" value="1"/>
</dbReference>
<dbReference type="Proteomes" id="UP000304951">
    <property type="component" value="Unassembled WGS sequence"/>
</dbReference>